<name>A0A367KJW4_RHIST</name>
<keyword evidence="8" id="KW-1185">Reference proteome</keyword>
<evidence type="ECO:0000313" key="8">
    <source>
        <dbReference type="Proteomes" id="UP000253551"/>
    </source>
</evidence>
<keyword evidence="4" id="KW-0804">Transcription</keyword>
<comment type="caution">
    <text evidence="7">The sequence shown here is derived from an EMBL/GenBank/DDBJ whole genome shotgun (WGS) entry which is preliminary data.</text>
</comment>
<feature type="region of interest" description="Disordered" evidence="6">
    <location>
        <begin position="57"/>
        <end position="146"/>
    </location>
</feature>
<dbReference type="Pfam" id="PF08598">
    <property type="entry name" value="Sds3"/>
    <property type="match status" value="1"/>
</dbReference>
<dbReference type="Gene3D" id="1.20.5.1500">
    <property type="match status" value="1"/>
</dbReference>
<feature type="region of interest" description="Disordered" evidence="6">
    <location>
        <begin position="1"/>
        <end position="33"/>
    </location>
</feature>
<dbReference type="SMART" id="SM01401">
    <property type="entry name" value="Sds3"/>
    <property type="match status" value="1"/>
</dbReference>
<evidence type="ECO:0000256" key="5">
    <source>
        <dbReference type="ARBA" id="ARBA00023242"/>
    </source>
</evidence>
<keyword evidence="5" id="KW-0539">Nucleus</keyword>
<dbReference type="InterPro" id="IPR013907">
    <property type="entry name" value="Sds3"/>
</dbReference>
<evidence type="ECO:0000313" key="7">
    <source>
        <dbReference type="EMBL" id="RCI02449.1"/>
    </source>
</evidence>
<evidence type="ECO:0000256" key="2">
    <source>
        <dbReference type="ARBA" id="ARBA00022491"/>
    </source>
</evidence>
<evidence type="ECO:0000256" key="6">
    <source>
        <dbReference type="SAM" id="MobiDB-lite"/>
    </source>
</evidence>
<dbReference type="STRING" id="4846.A0A367KJW4"/>
<comment type="subcellular location">
    <subcellularLocation>
        <location evidence="1">Nucleus</location>
    </subcellularLocation>
</comment>
<protein>
    <submittedName>
        <fullName evidence="7">Uncharacterized protein</fullName>
    </submittedName>
</protein>
<dbReference type="PANTHER" id="PTHR21964">
    <property type="entry name" value="BREAST CANCER METASTASIS-SUPPRESSOR 1"/>
    <property type="match status" value="1"/>
</dbReference>
<evidence type="ECO:0000256" key="1">
    <source>
        <dbReference type="ARBA" id="ARBA00004123"/>
    </source>
</evidence>
<gene>
    <name evidence="7" type="ORF">CU098_009787</name>
</gene>
<dbReference type="EMBL" id="PJQM01001391">
    <property type="protein sequence ID" value="RCI02449.1"/>
    <property type="molecule type" value="Genomic_DNA"/>
</dbReference>
<feature type="compositionally biased region" description="Low complexity" evidence="6">
    <location>
        <begin position="9"/>
        <end position="22"/>
    </location>
</feature>
<keyword evidence="3" id="KW-0805">Transcription regulation</keyword>
<accession>A0A367KJW4</accession>
<feature type="compositionally biased region" description="Polar residues" evidence="6">
    <location>
        <begin position="102"/>
        <end position="116"/>
    </location>
</feature>
<reference evidence="7 8" key="1">
    <citation type="journal article" date="2018" name="G3 (Bethesda)">
        <title>Phylogenetic and Phylogenomic Definition of Rhizopus Species.</title>
        <authorList>
            <person name="Gryganskyi A.P."/>
            <person name="Golan J."/>
            <person name="Dolatabadi S."/>
            <person name="Mondo S."/>
            <person name="Robb S."/>
            <person name="Idnurm A."/>
            <person name="Muszewska A."/>
            <person name="Steczkiewicz K."/>
            <person name="Masonjones S."/>
            <person name="Liao H.L."/>
            <person name="Gajdeczka M.T."/>
            <person name="Anike F."/>
            <person name="Vuek A."/>
            <person name="Anishchenko I.M."/>
            <person name="Voigt K."/>
            <person name="de Hoog G.S."/>
            <person name="Smith M.E."/>
            <person name="Heitman J."/>
            <person name="Vilgalys R."/>
            <person name="Stajich J.E."/>
        </authorList>
    </citation>
    <scope>NUCLEOTIDE SEQUENCE [LARGE SCALE GENOMIC DNA]</scope>
    <source>
        <strain evidence="7 8">LSU 92-RS-03</strain>
    </source>
</reference>
<sequence length="375" mass="43201">MEESNTRQSSKLSLGSSPSILSGDENLGLGEPLSPFNEAELAALNAIIRANSPYYLSNEEGSSERDYDNSSLSSAPDDFPLSRSPSPEEHRTLRKRRKGNSEKTTINDTAENNNETNPKKQRMGEVSITPERNQSENEDPKQNQVEEEIKEIKEEEKKKQEEKEVEIEIAQKEEEKIICEITENDEDYQQRHKKALDALTQIELEFARLRDKMYQEKLSELNNEAMMIENGTHPELLSLMIEIQEKKEKRVTSAEAWRKYQYAEFKKQYEGFEYQANIHFISQKNSLRRNLLSSINRKKWSMEGERKKASDFSTVGQLFSDGQALILHKKEMKEEADDLNEIKESIGFPMAPNPKGLDSRDVDEDLRLLGIIGDF</sequence>
<dbReference type="GO" id="GO:0005654">
    <property type="term" value="C:nucleoplasm"/>
    <property type="evidence" value="ECO:0007669"/>
    <property type="project" value="UniProtKB-ARBA"/>
</dbReference>
<dbReference type="OrthoDB" id="20886at2759"/>
<evidence type="ECO:0000256" key="3">
    <source>
        <dbReference type="ARBA" id="ARBA00023015"/>
    </source>
</evidence>
<keyword evidence="2" id="KW-0678">Repressor</keyword>
<evidence type="ECO:0000256" key="4">
    <source>
        <dbReference type="ARBA" id="ARBA00023163"/>
    </source>
</evidence>
<dbReference type="AlphaFoldDB" id="A0A367KJW4"/>
<organism evidence="7 8">
    <name type="scientific">Rhizopus stolonifer</name>
    <name type="common">Rhizopus nigricans</name>
    <dbReference type="NCBI Taxonomy" id="4846"/>
    <lineage>
        <taxon>Eukaryota</taxon>
        <taxon>Fungi</taxon>
        <taxon>Fungi incertae sedis</taxon>
        <taxon>Mucoromycota</taxon>
        <taxon>Mucoromycotina</taxon>
        <taxon>Mucoromycetes</taxon>
        <taxon>Mucorales</taxon>
        <taxon>Mucorineae</taxon>
        <taxon>Rhizopodaceae</taxon>
        <taxon>Rhizopus</taxon>
    </lineage>
</organism>
<proteinExistence type="predicted"/>
<dbReference type="GO" id="GO:0010468">
    <property type="term" value="P:regulation of gene expression"/>
    <property type="evidence" value="ECO:0007669"/>
    <property type="project" value="UniProtKB-ARBA"/>
</dbReference>
<dbReference type="Proteomes" id="UP000253551">
    <property type="component" value="Unassembled WGS sequence"/>
</dbReference>